<dbReference type="InterPro" id="IPR013229">
    <property type="entry name" value="PEGA"/>
</dbReference>
<dbReference type="Pfam" id="PF03781">
    <property type="entry name" value="FGE-sulfatase"/>
    <property type="match status" value="1"/>
</dbReference>
<comment type="caution">
    <text evidence="5">The sequence shown here is derived from an EMBL/GenBank/DDBJ whole genome shotgun (WGS) entry which is preliminary data.</text>
</comment>
<keyword evidence="6" id="KW-1185">Reference proteome</keyword>
<dbReference type="EMBL" id="WEKT01000050">
    <property type="protein sequence ID" value="MZI95268.1"/>
    <property type="molecule type" value="Genomic_DNA"/>
</dbReference>
<dbReference type="InterPro" id="IPR051043">
    <property type="entry name" value="Sulfatase_Mod_Factor_Kinase"/>
</dbReference>
<protein>
    <submittedName>
        <fullName evidence="5">SUMF1/EgtB/PvdO family nonheme iron enzyme</fullName>
    </submittedName>
</protein>
<feature type="chain" id="PRO_5030849389" evidence="2">
    <location>
        <begin position="24"/>
        <end position="607"/>
    </location>
</feature>
<proteinExistence type="predicted"/>
<evidence type="ECO:0000313" key="5">
    <source>
        <dbReference type="EMBL" id="MZI95268.1"/>
    </source>
</evidence>
<feature type="coiled-coil region" evidence="1">
    <location>
        <begin position="115"/>
        <end position="149"/>
    </location>
</feature>
<reference evidence="5 6" key="1">
    <citation type="submission" date="2019-10" db="EMBL/GenBank/DDBJ databases">
        <title>Vibrio sp. nov. isolated from a shrimp pond.</title>
        <authorList>
            <person name="Gomez-Gil B."/>
            <person name="Enciso-Ibarra J."/>
            <person name="Enciso-Ibarra K."/>
            <person name="Bolan-Mejia C."/>
        </authorList>
    </citation>
    <scope>NUCLEOTIDE SEQUENCE [LARGE SCALE GENOMIC DNA]</scope>
    <source>
        <strain evidence="5 6">CAIM 722</strain>
    </source>
</reference>
<dbReference type="Gene3D" id="1.10.287.1490">
    <property type="match status" value="1"/>
</dbReference>
<dbReference type="InterPro" id="IPR005532">
    <property type="entry name" value="SUMF_dom"/>
</dbReference>
<accession>A0A7X4LNL3</accession>
<dbReference type="InterPro" id="IPR042095">
    <property type="entry name" value="SUMF_sf"/>
</dbReference>
<feature type="signal peptide" evidence="2">
    <location>
        <begin position="1"/>
        <end position="23"/>
    </location>
</feature>
<dbReference type="AlphaFoldDB" id="A0A7X4LNL3"/>
<dbReference type="GO" id="GO:0120147">
    <property type="term" value="F:formylglycine-generating oxidase activity"/>
    <property type="evidence" value="ECO:0007669"/>
    <property type="project" value="TreeGrafter"/>
</dbReference>
<dbReference type="InterPro" id="IPR016187">
    <property type="entry name" value="CTDL_fold"/>
</dbReference>
<evidence type="ECO:0000256" key="2">
    <source>
        <dbReference type="SAM" id="SignalP"/>
    </source>
</evidence>
<gene>
    <name evidence="5" type="ORF">F9817_19015</name>
</gene>
<keyword evidence="2" id="KW-0732">Signal</keyword>
<evidence type="ECO:0000259" key="4">
    <source>
        <dbReference type="Pfam" id="PF08308"/>
    </source>
</evidence>
<dbReference type="PANTHER" id="PTHR23150">
    <property type="entry name" value="SULFATASE MODIFYING FACTOR 1, 2"/>
    <property type="match status" value="1"/>
</dbReference>
<feature type="domain" description="Sulfatase-modifying factor enzyme-like" evidence="3">
    <location>
        <begin position="383"/>
        <end position="604"/>
    </location>
</feature>
<sequence>MRQGLPALLLALSPCFMVTSTLAEEAPSSVSAIDDALFSKNTELQDAKKTTQSQQAAYDKQQAELKDLEQQAKTLDKALNAAKAKLHEAYGKMIDDPKTDITSAKATYQSAWSDVKKNQKARLEAQQNLQELEAKLAQEKSSQRTLEQKIAALGEDKLRARADRLKQELNHPGEETVSFTNKCDVKMTLAQCASQTTELALQKAVNQYQDSLVSNASESSLIKQHLDKVSLNIHLLKHSTKQAGFKGSNKYYTVVNAQLESRPKESTACELLGIKNDYCFDKAADGENGKPQKEVAWVSLNVRSNQYNDNVQVDGVNYGSTPVEIMLPVGNHLITVQKEGYHPFSQEMKVGADQTLRAVLREQANILKPGHKFADSLKGNIKTPEMITLIRGEYLIGEDASRKVSLDHAFALSATPITVGQFETFVNQTSYQTDAELKHLCISVNNSEVTPVSDSYWRNPGFKQTSQNPVVCVSQNDARAYAKWLSKQTGFDYRLPTEVEWEIAARSGSQSDYWWGDDFGADKANTGWGGSQWSNKSTSPVGSFTPNHLGFYDVVGNVWEWTSDPRGMAKGGAWSFSPTMAKASSELFIDPGTAANYLGFRVVRELH</sequence>
<feature type="coiled-coil region" evidence="1">
    <location>
        <begin position="44"/>
        <end position="85"/>
    </location>
</feature>
<evidence type="ECO:0000256" key="1">
    <source>
        <dbReference type="SAM" id="Coils"/>
    </source>
</evidence>
<dbReference type="SUPFAM" id="SSF56436">
    <property type="entry name" value="C-type lectin-like"/>
    <property type="match status" value="1"/>
</dbReference>
<dbReference type="PANTHER" id="PTHR23150:SF19">
    <property type="entry name" value="FORMYLGLYCINE-GENERATING ENZYME"/>
    <property type="match status" value="1"/>
</dbReference>
<dbReference type="Gene3D" id="3.90.1580.10">
    <property type="entry name" value="paralog of FGE (formylglycine-generating enzyme)"/>
    <property type="match status" value="1"/>
</dbReference>
<dbReference type="Proteomes" id="UP000462621">
    <property type="component" value="Unassembled WGS sequence"/>
</dbReference>
<dbReference type="RefSeq" id="WP_161157748.1">
    <property type="nucleotide sequence ID" value="NZ_WEKT01000050.1"/>
</dbReference>
<organism evidence="5 6">
    <name type="scientific">Vibrio eleionomae</name>
    <dbReference type="NCBI Taxonomy" id="2653505"/>
    <lineage>
        <taxon>Bacteria</taxon>
        <taxon>Pseudomonadati</taxon>
        <taxon>Pseudomonadota</taxon>
        <taxon>Gammaproteobacteria</taxon>
        <taxon>Vibrionales</taxon>
        <taxon>Vibrionaceae</taxon>
        <taxon>Vibrio</taxon>
    </lineage>
</organism>
<evidence type="ECO:0000259" key="3">
    <source>
        <dbReference type="Pfam" id="PF03781"/>
    </source>
</evidence>
<feature type="domain" description="PEGA" evidence="4">
    <location>
        <begin position="297"/>
        <end position="361"/>
    </location>
</feature>
<evidence type="ECO:0000313" key="6">
    <source>
        <dbReference type="Proteomes" id="UP000462621"/>
    </source>
</evidence>
<keyword evidence="1" id="KW-0175">Coiled coil</keyword>
<name>A0A7X4LNL3_9VIBR</name>
<dbReference type="Pfam" id="PF08308">
    <property type="entry name" value="PEGA"/>
    <property type="match status" value="1"/>
</dbReference>